<feature type="transmembrane region" description="Helical" evidence="6">
    <location>
        <begin position="146"/>
        <end position="173"/>
    </location>
</feature>
<evidence type="ECO:0000256" key="1">
    <source>
        <dbReference type="ARBA" id="ARBA00004651"/>
    </source>
</evidence>
<evidence type="ECO:0000256" key="3">
    <source>
        <dbReference type="ARBA" id="ARBA00022692"/>
    </source>
</evidence>
<feature type="transmembrane region" description="Helical" evidence="6">
    <location>
        <begin position="193"/>
        <end position="215"/>
    </location>
</feature>
<keyword evidence="4 6" id="KW-1133">Transmembrane helix</keyword>
<evidence type="ECO:0000256" key="6">
    <source>
        <dbReference type="SAM" id="Phobius"/>
    </source>
</evidence>
<feature type="transmembrane region" description="Helical" evidence="6">
    <location>
        <begin position="259"/>
        <end position="277"/>
    </location>
</feature>
<feature type="transmembrane region" description="Helical" evidence="6">
    <location>
        <begin position="297"/>
        <end position="315"/>
    </location>
</feature>
<evidence type="ECO:0000313" key="8">
    <source>
        <dbReference type="EMBL" id="MFL0251301.1"/>
    </source>
</evidence>
<dbReference type="InterPro" id="IPR018461">
    <property type="entry name" value="Na/H_Antiport_NhaC-like_C"/>
</dbReference>
<keyword evidence="2" id="KW-1003">Cell membrane</keyword>
<feature type="transmembrane region" description="Helical" evidence="6">
    <location>
        <begin position="107"/>
        <end position="134"/>
    </location>
</feature>
<feature type="transmembrane region" description="Helical" evidence="6">
    <location>
        <begin position="395"/>
        <end position="421"/>
    </location>
</feature>
<dbReference type="Pfam" id="PF03553">
    <property type="entry name" value="Na_H_antiporter"/>
    <property type="match status" value="1"/>
</dbReference>
<comment type="caution">
    <text evidence="8">The sequence shown here is derived from an EMBL/GenBank/DDBJ whole genome shotgun (WGS) entry which is preliminary data.</text>
</comment>
<protein>
    <submittedName>
        <fullName evidence="8">Na+/H+ antiporter NhaC family protein</fullName>
    </submittedName>
</protein>
<feature type="transmembrane region" description="Helical" evidence="6">
    <location>
        <begin position="28"/>
        <end position="52"/>
    </location>
</feature>
<organism evidence="8 9">
    <name type="scientific">Clostridium neuense</name>
    <dbReference type="NCBI Taxonomy" id="1728934"/>
    <lineage>
        <taxon>Bacteria</taxon>
        <taxon>Bacillati</taxon>
        <taxon>Bacillota</taxon>
        <taxon>Clostridia</taxon>
        <taxon>Eubacteriales</taxon>
        <taxon>Clostridiaceae</taxon>
        <taxon>Clostridium</taxon>
    </lineage>
</organism>
<dbReference type="PANTHER" id="PTHR43478:SF1">
    <property type="entry name" value="NA+_H+ ANTIPORTER NHAC-LIKE C-TERMINAL DOMAIN-CONTAINING PROTEIN"/>
    <property type="match status" value="1"/>
</dbReference>
<name>A0ABW8TFM5_9CLOT</name>
<comment type="subcellular location">
    <subcellularLocation>
        <location evidence="1">Cell membrane</location>
        <topology evidence="1">Multi-pass membrane protein</topology>
    </subcellularLocation>
</comment>
<dbReference type="Proteomes" id="UP001623592">
    <property type="component" value="Unassembled WGS sequence"/>
</dbReference>
<dbReference type="EMBL" id="JBJIAA010000010">
    <property type="protein sequence ID" value="MFL0251301.1"/>
    <property type="molecule type" value="Genomic_DNA"/>
</dbReference>
<feature type="transmembrane region" description="Helical" evidence="6">
    <location>
        <begin position="64"/>
        <end position="87"/>
    </location>
</feature>
<accession>A0ABW8TFM5</accession>
<proteinExistence type="predicted"/>
<keyword evidence="3 6" id="KW-0812">Transmembrane</keyword>
<reference evidence="8 9" key="1">
    <citation type="submission" date="2024-11" db="EMBL/GenBank/DDBJ databases">
        <authorList>
            <person name="Heng Y.C."/>
            <person name="Lim A.C.H."/>
            <person name="Lee J.K.Y."/>
            <person name="Kittelmann S."/>
        </authorList>
    </citation>
    <scope>NUCLEOTIDE SEQUENCE [LARGE SCALE GENOMIC DNA]</scope>
    <source>
        <strain evidence="8 9">WILCCON 0114</strain>
    </source>
</reference>
<sequence length="477" mass="51272">MNLGLISLCIPVIVIILAMTTKRIITALVVGILAGGILLAGGNIINGCIYAVEHIVKSIASEESVYIIMFLFIFGAFGEIMALSGGISGFANLANKYVKTEKGALGAVWLVTIFTFIDCCFHGIAAGTIGKALIDKVKGSKEKLAFVLNVTSCLLIILIPFGTTYVGYIIGVINSSLNKAGLKISAYNLYLKSIPFNFYAIIMIFVSIGIIIFNLKFDSVVNRLSNIKDDEEYQGHEHNHEAHEQSEFGEKASPRPLNLILPLVLLITATFFFFWYTGKGKGHGFLGAIMNAEFEKSILISAVITIVITTIFYLFQKIPMKKIESSFLSGGNEMMPPIIVLVLSWGLSSIIEDLGFVKFITNNIGPQIPAMLIPVVIFLIGCAASYFMGSAWGTWALLMPIAIPLAVTSNSSLPLVIGAVLSGGSLGDNASPLGETAILSSTIAEVPLMKHVKTILPYSIASIIIAAILFVIATFII</sequence>
<feature type="transmembrane region" description="Helical" evidence="6">
    <location>
        <begin position="455"/>
        <end position="476"/>
    </location>
</feature>
<keyword evidence="9" id="KW-1185">Reference proteome</keyword>
<feature type="transmembrane region" description="Helical" evidence="6">
    <location>
        <begin position="368"/>
        <end position="388"/>
    </location>
</feature>
<evidence type="ECO:0000256" key="2">
    <source>
        <dbReference type="ARBA" id="ARBA00022475"/>
    </source>
</evidence>
<dbReference type="RefSeq" id="WP_406787961.1">
    <property type="nucleotide sequence ID" value="NZ_JBJIAA010000010.1"/>
</dbReference>
<evidence type="ECO:0000313" key="9">
    <source>
        <dbReference type="Proteomes" id="UP001623592"/>
    </source>
</evidence>
<keyword evidence="5 6" id="KW-0472">Membrane</keyword>
<dbReference type="PANTHER" id="PTHR43478">
    <property type="entry name" value="NA+/H+ ANTIPORTER-RELATED"/>
    <property type="match status" value="1"/>
</dbReference>
<gene>
    <name evidence="8" type="ORF">ACJDT4_12815</name>
</gene>
<feature type="transmembrane region" description="Helical" evidence="6">
    <location>
        <begin position="327"/>
        <end position="348"/>
    </location>
</feature>
<feature type="domain" description="Na+/H+ antiporter NhaC-like C-terminal" evidence="7">
    <location>
        <begin position="163"/>
        <end position="473"/>
    </location>
</feature>
<evidence type="ECO:0000256" key="5">
    <source>
        <dbReference type="ARBA" id="ARBA00023136"/>
    </source>
</evidence>
<evidence type="ECO:0000256" key="4">
    <source>
        <dbReference type="ARBA" id="ARBA00022989"/>
    </source>
</evidence>
<evidence type="ECO:0000259" key="7">
    <source>
        <dbReference type="Pfam" id="PF03553"/>
    </source>
</evidence>